<feature type="binding site" evidence="14">
    <location>
        <position position="406"/>
    </location>
    <ligand>
        <name>ATP</name>
        <dbReference type="ChEBI" id="CHEBI:30616"/>
    </ligand>
</feature>
<reference evidence="20 21" key="1">
    <citation type="submission" date="2020-04" db="EMBL/GenBank/DDBJ databases">
        <authorList>
            <person name="Alioto T."/>
            <person name="Alioto T."/>
            <person name="Gomez Garrido J."/>
        </authorList>
    </citation>
    <scope>NUCLEOTIDE SEQUENCE [LARGE SCALE GENOMIC DNA]</scope>
</reference>
<dbReference type="OrthoDB" id="377733at2759"/>
<dbReference type="GO" id="GO:0005886">
    <property type="term" value="C:plasma membrane"/>
    <property type="evidence" value="ECO:0007669"/>
    <property type="project" value="TreeGrafter"/>
</dbReference>
<keyword evidence="6 14" id="KW-0547">Nucleotide-binding</keyword>
<dbReference type="GO" id="GO:0045332">
    <property type="term" value="P:phospholipid translocation"/>
    <property type="evidence" value="ECO:0007669"/>
    <property type="project" value="TreeGrafter"/>
</dbReference>
<dbReference type="PROSITE" id="PS00154">
    <property type="entry name" value="ATPASE_E1_E2"/>
    <property type="match status" value="1"/>
</dbReference>
<dbReference type="Gene3D" id="2.70.150.10">
    <property type="entry name" value="Calcium-transporting ATPase, cytoplasmic transduction domain A"/>
    <property type="match status" value="1"/>
</dbReference>
<proteinExistence type="inferred from homology"/>
<dbReference type="InterPro" id="IPR036412">
    <property type="entry name" value="HAD-like_sf"/>
</dbReference>
<dbReference type="InterPro" id="IPR023298">
    <property type="entry name" value="ATPase_P-typ_TM_dom_sf"/>
</dbReference>
<sequence>MFSRRRKLSFGNKSSSGTEARKLFINSPDDPVTVQTHKKFPKNRIVTSRYNILTFVPLNLFEQFQRIANFYFLCMAITQQLIDSPVDPTTSLIPLVYVVLLTALKQGYEDFLRHKADRQVNNAPVIVVRNGKEETVKACDLRVGEIVKILDEQPVPCDILLISSSDDAGICYVTTANLDGETNLKTMKCPRSLRNYRTLSQLEKFKGRVECDPPAVDLYSYHGKVETLSGEKKGDAEALEADNLLLRGSKVKNTQYVYGAVVYTGQHTKLAMNSKPPKKKFSTVEKTVNRFLIFLLSVLVFEVALCSGLKYGLEATRAFDMHTQYMPPRPTVEGGRIVEDIFSFVVIFNYIIPISLYVTMELQKFIGSVFFGWDLAMYSEDLDEIAICNTSDLNEELGQVEYLFTDKTGTLTENDMVFRRCSINSQCYEELSGNLRRYDEYNSDPVKTMFNLAPEVEFFFFTLATCHSVQVAQDQAKGASNLEYQASSPDEKALVEVAQRCGAQYTGEITEQLMIKMGDGRNVKVKRLETIEFTSERKRMTVVIEDDKGQIWILCKGAESIVAPLCTSGPIEKTLDHVGDFAVLGLRTLVIARRAVSKEEWNSLNKSLQDARQMVGENRVAAVRAANEAIEQNLELIGATGVEDRLQPGVSETLESLGMAGIKVWVLTGDKVETAINVSLSCKHLKPDTVQLMLVEQKSSKHCIDELENHKRQILSDPRRNYSLIIDGSSLAMTLKDGPELLQEVGSMCATVLACRLSPLQKSEVVQLMKASKDRPTTSAIGDGANDVSMIQEAHVGIGVVGKEGRQAVLSSDFAIPRFQHLRRAFLVHGHWYYRRASLLVEYFFYKNIAYVTPQVFFQFFNYFSTTALYDGFYITLYNVTFTFLPVVIFGITEQDLSADTLLAHPENYLKHRKNSLMTWPKFLLWVALGFWHAVCSYFGTMGYLQVNSTALNGDGSDAGLWIIGTVCMHNVVMIVNLKIMLTSRFWTLPLTGSVLLSMIILFTGCVILYCYLPGFALGGRNTDKLWGYIVLMESPNFWLLTLVIVAAALIPDFTIEAWQQMVPDGTFTVSNVKKMLKIGGMKSSLMYNSASRKFSVTKSGKSDYNTYF</sequence>
<feature type="binding site" evidence="15">
    <location>
        <position position="408"/>
    </location>
    <ligand>
        <name>Mg(2+)</name>
        <dbReference type="ChEBI" id="CHEBI:18420"/>
    </ligand>
</feature>
<feature type="binding site" evidence="14">
    <location>
        <position position="533"/>
    </location>
    <ligand>
        <name>ATP</name>
        <dbReference type="ChEBI" id="CHEBI:30616"/>
    </ligand>
</feature>
<dbReference type="EC" id="7.6.2.1" evidence="16"/>
<dbReference type="Proteomes" id="UP000494165">
    <property type="component" value="Unassembled WGS sequence"/>
</dbReference>
<evidence type="ECO:0000256" key="15">
    <source>
        <dbReference type="PIRSR" id="PIRSR606539-3"/>
    </source>
</evidence>
<feature type="binding site" evidence="14">
    <location>
        <position position="668"/>
    </location>
    <ligand>
        <name>ATP</name>
        <dbReference type="ChEBI" id="CHEBI:30616"/>
    </ligand>
</feature>
<evidence type="ECO:0000313" key="21">
    <source>
        <dbReference type="Proteomes" id="UP000494165"/>
    </source>
</evidence>
<feature type="transmembrane region" description="Helical" evidence="16">
    <location>
        <begin position="959"/>
        <end position="982"/>
    </location>
</feature>
<keyword evidence="11 16" id="KW-0472">Membrane</keyword>
<evidence type="ECO:0000256" key="2">
    <source>
        <dbReference type="ARBA" id="ARBA00004308"/>
    </source>
</evidence>
<feature type="binding site" evidence="15">
    <location>
        <position position="406"/>
    </location>
    <ligand>
        <name>Mg(2+)</name>
        <dbReference type="ChEBI" id="CHEBI:18420"/>
    </ligand>
</feature>
<dbReference type="Pfam" id="PF16209">
    <property type="entry name" value="PhoLip_ATPase_N"/>
    <property type="match status" value="1"/>
</dbReference>
<accession>A0A8S1CHK7</accession>
<dbReference type="Pfam" id="PF13246">
    <property type="entry name" value="Cation_ATPase"/>
    <property type="match status" value="1"/>
</dbReference>
<evidence type="ECO:0000256" key="3">
    <source>
        <dbReference type="ARBA" id="ARBA00008109"/>
    </source>
</evidence>
<evidence type="ECO:0000256" key="5">
    <source>
        <dbReference type="ARBA" id="ARBA00022723"/>
    </source>
</evidence>
<dbReference type="PRINTS" id="PR00119">
    <property type="entry name" value="CATATPASE"/>
</dbReference>
<evidence type="ECO:0000256" key="12">
    <source>
        <dbReference type="ARBA" id="ARBA00034036"/>
    </source>
</evidence>
<feature type="binding site" evidence="14">
    <location>
        <position position="669"/>
    </location>
    <ligand>
        <name>ATP</name>
        <dbReference type="ChEBI" id="CHEBI:30616"/>
    </ligand>
</feature>
<dbReference type="SUPFAM" id="SSF81660">
    <property type="entry name" value="Metal cation-transporting ATPase, ATP-binding domain N"/>
    <property type="match status" value="1"/>
</dbReference>
<keyword evidence="4 16" id="KW-0812">Transmembrane</keyword>
<keyword evidence="7 14" id="KW-0067">ATP-binding</keyword>
<dbReference type="NCBIfam" id="TIGR01494">
    <property type="entry name" value="ATPase_P-type"/>
    <property type="match status" value="1"/>
</dbReference>
<feature type="transmembrane region" description="Helical" evidence="16">
    <location>
        <begin position="923"/>
        <end position="947"/>
    </location>
</feature>
<evidence type="ECO:0000256" key="9">
    <source>
        <dbReference type="ARBA" id="ARBA00022967"/>
    </source>
</evidence>
<evidence type="ECO:0000259" key="17">
    <source>
        <dbReference type="Pfam" id="PF00122"/>
    </source>
</evidence>
<dbReference type="SUPFAM" id="SSF81665">
    <property type="entry name" value="Calcium ATPase, transmembrane domain M"/>
    <property type="match status" value="1"/>
</dbReference>
<dbReference type="InterPro" id="IPR032631">
    <property type="entry name" value="P-type_ATPase_N"/>
</dbReference>
<feature type="transmembrane region" description="Helical" evidence="16">
    <location>
        <begin position="1038"/>
        <end position="1056"/>
    </location>
</feature>
<dbReference type="NCBIfam" id="TIGR01652">
    <property type="entry name" value="ATPase-Plipid"/>
    <property type="match status" value="1"/>
</dbReference>
<dbReference type="GO" id="GO:0005524">
    <property type="term" value="F:ATP binding"/>
    <property type="evidence" value="ECO:0007669"/>
    <property type="project" value="UniProtKB-UniRule"/>
</dbReference>
<evidence type="ECO:0000256" key="7">
    <source>
        <dbReference type="ARBA" id="ARBA00022840"/>
    </source>
</evidence>
<evidence type="ECO:0000256" key="14">
    <source>
        <dbReference type="PIRSR" id="PIRSR606539-2"/>
    </source>
</evidence>
<evidence type="ECO:0000313" key="20">
    <source>
        <dbReference type="EMBL" id="CAB3364729.1"/>
    </source>
</evidence>
<dbReference type="InterPro" id="IPR006539">
    <property type="entry name" value="P-type_ATPase_IV"/>
</dbReference>
<feature type="binding site" evidence="14">
    <location>
        <position position="587"/>
    </location>
    <ligand>
        <name>ATP</name>
        <dbReference type="ChEBI" id="CHEBI:30616"/>
    </ligand>
</feature>
<dbReference type="AlphaFoldDB" id="A0A8S1CHK7"/>
<feature type="binding site" evidence="14">
    <location>
        <position position="756"/>
    </location>
    <ligand>
        <name>ATP</name>
        <dbReference type="ChEBI" id="CHEBI:30616"/>
    </ligand>
</feature>
<keyword evidence="8 15" id="KW-0460">Magnesium</keyword>
<feature type="transmembrane region" description="Helical" evidence="16">
    <location>
        <begin position="291"/>
        <end position="313"/>
    </location>
</feature>
<keyword evidence="21" id="KW-1185">Reference proteome</keyword>
<feature type="binding site" evidence="14">
    <location>
        <position position="786"/>
    </location>
    <ligand>
        <name>ATP</name>
        <dbReference type="ChEBI" id="CHEBI:30616"/>
    </ligand>
</feature>
<dbReference type="SUPFAM" id="SSF56784">
    <property type="entry name" value="HAD-like"/>
    <property type="match status" value="1"/>
</dbReference>
<evidence type="ECO:0000256" key="8">
    <source>
        <dbReference type="ARBA" id="ARBA00022842"/>
    </source>
</evidence>
<dbReference type="GO" id="GO:0000287">
    <property type="term" value="F:magnesium ion binding"/>
    <property type="evidence" value="ECO:0007669"/>
    <property type="project" value="UniProtKB-UniRule"/>
</dbReference>
<evidence type="ECO:0000256" key="6">
    <source>
        <dbReference type="ARBA" id="ARBA00022741"/>
    </source>
</evidence>
<dbReference type="GO" id="GO:0140326">
    <property type="term" value="F:ATPase-coupled intramembrane lipid transporter activity"/>
    <property type="evidence" value="ECO:0007669"/>
    <property type="project" value="UniProtKB-EC"/>
</dbReference>
<dbReference type="InterPro" id="IPR008250">
    <property type="entry name" value="ATPase_P-typ_transduc_dom_A_sf"/>
</dbReference>
<dbReference type="Gene3D" id="3.40.50.1000">
    <property type="entry name" value="HAD superfamily/HAD-like"/>
    <property type="match status" value="1"/>
</dbReference>
<dbReference type="EMBL" id="CADEPI010000017">
    <property type="protein sequence ID" value="CAB3364729.1"/>
    <property type="molecule type" value="Genomic_DNA"/>
</dbReference>
<dbReference type="SUPFAM" id="SSF81653">
    <property type="entry name" value="Calcium ATPase, transduction domain A"/>
    <property type="match status" value="1"/>
</dbReference>
<evidence type="ECO:0000259" key="19">
    <source>
        <dbReference type="Pfam" id="PF16212"/>
    </source>
</evidence>
<feature type="transmembrane region" description="Helical" evidence="16">
    <location>
        <begin position="873"/>
        <end position="892"/>
    </location>
</feature>
<keyword evidence="5 15" id="KW-0479">Metal-binding</keyword>
<organism evidence="20 21">
    <name type="scientific">Cloeon dipterum</name>
    <dbReference type="NCBI Taxonomy" id="197152"/>
    <lineage>
        <taxon>Eukaryota</taxon>
        <taxon>Metazoa</taxon>
        <taxon>Ecdysozoa</taxon>
        <taxon>Arthropoda</taxon>
        <taxon>Hexapoda</taxon>
        <taxon>Insecta</taxon>
        <taxon>Pterygota</taxon>
        <taxon>Palaeoptera</taxon>
        <taxon>Ephemeroptera</taxon>
        <taxon>Pisciforma</taxon>
        <taxon>Baetidae</taxon>
        <taxon>Cloeon</taxon>
    </lineage>
</organism>
<comment type="cofactor">
    <cofactor evidence="15">
        <name>Mg(2+)</name>
        <dbReference type="ChEBI" id="CHEBI:18420"/>
    </cofactor>
</comment>
<feature type="transmembrane region" description="Helical" evidence="16">
    <location>
        <begin position="994"/>
        <end position="1018"/>
    </location>
</feature>
<feature type="domain" description="P-type ATPase A" evidence="17">
    <location>
        <begin position="124"/>
        <end position="270"/>
    </location>
</feature>
<dbReference type="SFLD" id="SFLDF00027">
    <property type="entry name" value="p-type_atpase"/>
    <property type="match status" value="1"/>
</dbReference>
<feature type="domain" description="P-type ATPase C-terminal" evidence="19">
    <location>
        <begin position="809"/>
        <end position="1063"/>
    </location>
</feature>
<feature type="binding site" evidence="14">
    <location>
        <position position="407"/>
    </location>
    <ligand>
        <name>ATP</name>
        <dbReference type="ChEBI" id="CHEBI:30616"/>
    </ligand>
</feature>
<keyword evidence="10 16" id="KW-1133">Transmembrane helix</keyword>
<dbReference type="Gene3D" id="3.40.1110.10">
    <property type="entry name" value="Calcium-transporting ATPase, cytoplasmic domain N"/>
    <property type="match status" value="1"/>
</dbReference>
<protein>
    <recommendedName>
        <fullName evidence="16">Phospholipid-transporting ATPase</fullName>
        <ecNumber evidence="16">7.6.2.1</ecNumber>
    </recommendedName>
</protein>
<dbReference type="GO" id="GO:0005783">
    <property type="term" value="C:endoplasmic reticulum"/>
    <property type="evidence" value="ECO:0007669"/>
    <property type="project" value="TreeGrafter"/>
</dbReference>
<feature type="binding site" evidence="14">
    <location>
        <position position="787"/>
    </location>
    <ligand>
        <name>ATP</name>
        <dbReference type="ChEBI" id="CHEBI:30616"/>
    </ligand>
</feature>
<evidence type="ECO:0000256" key="1">
    <source>
        <dbReference type="ARBA" id="ARBA00004141"/>
    </source>
</evidence>
<name>A0A8S1CHK7_9INSE</name>
<evidence type="ECO:0000256" key="4">
    <source>
        <dbReference type="ARBA" id="ARBA00022692"/>
    </source>
</evidence>
<comment type="caution">
    <text evidence="20">The sequence shown here is derived from an EMBL/GenBank/DDBJ whole genome shotgun (WGS) entry which is preliminary data.</text>
</comment>
<feature type="domain" description="P-type ATPase N-terminal" evidence="18">
    <location>
        <begin position="35"/>
        <end position="91"/>
    </location>
</feature>
<dbReference type="InterPro" id="IPR018303">
    <property type="entry name" value="ATPase_P-typ_P_site"/>
</dbReference>
<dbReference type="InterPro" id="IPR023214">
    <property type="entry name" value="HAD_sf"/>
</dbReference>
<feature type="binding site" evidence="15">
    <location>
        <position position="787"/>
    </location>
    <ligand>
        <name>Mg(2+)</name>
        <dbReference type="ChEBI" id="CHEBI:18420"/>
    </ligand>
</feature>
<dbReference type="InterPro" id="IPR032630">
    <property type="entry name" value="P_typ_ATPase_c"/>
</dbReference>
<evidence type="ECO:0000256" key="11">
    <source>
        <dbReference type="ARBA" id="ARBA00023136"/>
    </source>
</evidence>
<feature type="binding site" evidence="14">
    <location>
        <position position="556"/>
    </location>
    <ligand>
        <name>ATP</name>
        <dbReference type="ChEBI" id="CHEBI:30616"/>
    </ligand>
</feature>
<dbReference type="GO" id="GO:0016887">
    <property type="term" value="F:ATP hydrolysis activity"/>
    <property type="evidence" value="ECO:0007669"/>
    <property type="project" value="InterPro"/>
</dbReference>
<feature type="binding site" evidence="14">
    <location>
        <position position="408"/>
    </location>
    <ligand>
        <name>ATP</name>
        <dbReference type="ChEBI" id="CHEBI:30616"/>
    </ligand>
</feature>
<comment type="catalytic activity">
    <reaction evidence="12 16">
        <text>ATP + H2O + phospholipidSide 1 = ADP + phosphate + phospholipidSide 2.</text>
        <dbReference type="EC" id="7.6.2.1"/>
    </reaction>
</comment>
<dbReference type="Pfam" id="PF16212">
    <property type="entry name" value="PhoLip_ATPase_C"/>
    <property type="match status" value="1"/>
</dbReference>
<dbReference type="FunFam" id="3.40.50.1000:FF:000034">
    <property type="entry name" value="Phospholipid-transporting ATPase"/>
    <property type="match status" value="1"/>
</dbReference>
<feature type="binding site" evidence="14">
    <location>
        <position position="491"/>
    </location>
    <ligand>
        <name>ATP</name>
        <dbReference type="ChEBI" id="CHEBI:30616"/>
    </ligand>
</feature>
<dbReference type="InterPro" id="IPR059000">
    <property type="entry name" value="ATPase_P-type_domA"/>
</dbReference>
<dbReference type="InterPro" id="IPR044492">
    <property type="entry name" value="P_typ_ATPase_HD_dom"/>
</dbReference>
<evidence type="ECO:0000256" key="16">
    <source>
        <dbReference type="RuleBase" id="RU362033"/>
    </source>
</evidence>
<dbReference type="SFLD" id="SFLDG00002">
    <property type="entry name" value="C1.7:_P-type_atpase_like"/>
    <property type="match status" value="1"/>
</dbReference>
<dbReference type="SFLD" id="SFLDS00003">
    <property type="entry name" value="Haloacid_Dehalogenase"/>
    <property type="match status" value="1"/>
</dbReference>
<feature type="binding site" evidence="15">
    <location>
        <position position="783"/>
    </location>
    <ligand>
        <name>Mg(2+)</name>
        <dbReference type="ChEBI" id="CHEBI:18420"/>
    </ligand>
</feature>
<gene>
    <name evidence="20" type="ORF">CLODIP_2_CD03567</name>
</gene>
<comment type="subcellular location">
    <subcellularLocation>
        <location evidence="2">Endomembrane system</location>
    </subcellularLocation>
    <subcellularLocation>
        <location evidence="1 16">Membrane</location>
        <topology evidence="1 16">Multi-pass membrane protein</topology>
    </subcellularLocation>
</comment>
<dbReference type="InterPro" id="IPR001757">
    <property type="entry name" value="P_typ_ATPase"/>
</dbReference>
<dbReference type="InterPro" id="IPR023299">
    <property type="entry name" value="ATPase_P-typ_cyto_dom_N"/>
</dbReference>
<keyword evidence="9 16" id="KW-1278">Translocase</keyword>
<dbReference type="Pfam" id="PF00122">
    <property type="entry name" value="E1-E2_ATPase"/>
    <property type="match status" value="1"/>
</dbReference>
<evidence type="ECO:0000256" key="13">
    <source>
        <dbReference type="PIRSR" id="PIRSR606539-1"/>
    </source>
</evidence>
<feature type="active site" description="4-aspartylphosphate intermediate" evidence="13">
    <location>
        <position position="406"/>
    </location>
</feature>
<feature type="binding site" evidence="14">
    <location>
        <position position="762"/>
    </location>
    <ligand>
        <name>ATP</name>
        <dbReference type="ChEBI" id="CHEBI:30616"/>
    </ligand>
</feature>
<evidence type="ECO:0000256" key="10">
    <source>
        <dbReference type="ARBA" id="ARBA00022989"/>
    </source>
</evidence>
<evidence type="ECO:0000259" key="18">
    <source>
        <dbReference type="Pfam" id="PF16209"/>
    </source>
</evidence>
<feature type="binding site" evidence="14">
    <location>
        <position position="670"/>
    </location>
    <ligand>
        <name>ATP</name>
        <dbReference type="ChEBI" id="CHEBI:30616"/>
    </ligand>
</feature>
<feature type="transmembrane region" description="Helical" evidence="16">
    <location>
        <begin position="341"/>
        <end position="360"/>
    </location>
</feature>
<dbReference type="PANTHER" id="PTHR24092:SF175">
    <property type="entry name" value="PHOSPHOLIPID-TRANSPORTING ATPASE"/>
    <property type="match status" value="1"/>
</dbReference>
<dbReference type="PANTHER" id="PTHR24092">
    <property type="entry name" value="PROBABLE PHOSPHOLIPID-TRANSPORTING ATPASE"/>
    <property type="match status" value="1"/>
</dbReference>
<comment type="similarity">
    <text evidence="3 16">Belongs to the cation transport ATPase (P-type) (TC 3.A.3) family. Type IV subfamily.</text>
</comment>